<protein>
    <recommendedName>
        <fullName evidence="5">BolA protein</fullName>
    </recommendedName>
</protein>
<dbReference type="InterPro" id="IPR002634">
    <property type="entry name" value="BolA"/>
</dbReference>
<dbReference type="Pfam" id="PF01722">
    <property type="entry name" value="BolA"/>
    <property type="match status" value="1"/>
</dbReference>
<accession>A0A9W6DTL5</accession>
<dbReference type="GO" id="GO:0044572">
    <property type="term" value="P:[4Fe-4S] cluster assembly"/>
    <property type="evidence" value="ECO:0007669"/>
    <property type="project" value="TreeGrafter"/>
</dbReference>
<dbReference type="Proteomes" id="UP001143548">
    <property type="component" value="Unassembled WGS sequence"/>
</dbReference>
<dbReference type="Gene3D" id="3.30.300.90">
    <property type="entry name" value="BolA-like"/>
    <property type="match status" value="1"/>
</dbReference>
<proteinExistence type="inferred from homology"/>
<evidence type="ECO:0000313" key="4">
    <source>
        <dbReference type="Proteomes" id="UP001143548"/>
    </source>
</evidence>
<reference evidence="3" key="1">
    <citation type="submission" date="2022-07" db="EMBL/GenBank/DDBJ databases">
        <title>Taxonomy of Aspergillus series Nigri: significant species reduction supported by multi-species coalescent approaches.</title>
        <authorList>
            <person name="Bian C."/>
            <person name="Kusuya Y."/>
            <person name="Sklenar F."/>
            <person name="D'hooge E."/>
            <person name="Yaguchi T."/>
            <person name="Takahashi H."/>
            <person name="Hubka V."/>
        </authorList>
    </citation>
    <scope>NUCLEOTIDE SEQUENCE</scope>
    <source>
        <strain evidence="3">CBS 733.88</strain>
    </source>
</reference>
<sequence>MLPRTTLSGFLSRRVSSLTATRMASTSATPVEDLIREKITTALTPSTLIIRNDSHLHAHHAPMRGSTSRETHFQFVNPFPCVTITSPSFQSKPQPARHRMVYGLLKEEMSREDGIHALQLRTKTPEEEQREEERKAAKA</sequence>
<dbReference type="GO" id="GO:0005759">
    <property type="term" value="C:mitochondrial matrix"/>
    <property type="evidence" value="ECO:0007669"/>
    <property type="project" value="TreeGrafter"/>
</dbReference>
<evidence type="ECO:0000256" key="2">
    <source>
        <dbReference type="SAM" id="MobiDB-lite"/>
    </source>
</evidence>
<evidence type="ECO:0000256" key="1">
    <source>
        <dbReference type="RuleBase" id="RU003860"/>
    </source>
</evidence>
<dbReference type="PIRSF" id="PIRSF003113">
    <property type="entry name" value="BolA"/>
    <property type="match status" value="1"/>
</dbReference>
<dbReference type="SUPFAM" id="SSF82657">
    <property type="entry name" value="BolA-like"/>
    <property type="match status" value="1"/>
</dbReference>
<dbReference type="EMBL" id="BROQ01000154">
    <property type="protein sequence ID" value="GKZ26617.1"/>
    <property type="molecule type" value="Genomic_DNA"/>
</dbReference>
<dbReference type="AlphaFoldDB" id="A0A9W6DTL5"/>
<feature type="region of interest" description="Disordered" evidence="2">
    <location>
        <begin position="119"/>
        <end position="139"/>
    </location>
</feature>
<evidence type="ECO:0008006" key="5">
    <source>
        <dbReference type="Google" id="ProtNLM"/>
    </source>
</evidence>
<name>A0A9W6DTL5_9EURO</name>
<feature type="compositionally biased region" description="Basic and acidic residues" evidence="2">
    <location>
        <begin position="123"/>
        <end position="139"/>
    </location>
</feature>
<evidence type="ECO:0000313" key="3">
    <source>
        <dbReference type="EMBL" id="GKZ26617.1"/>
    </source>
</evidence>
<organism evidence="3 4">
    <name type="scientific">Aspergillus brasiliensis</name>
    <dbReference type="NCBI Taxonomy" id="319629"/>
    <lineage>
        <taxon>Eukaryota</taxon>
        <taxon>Fungi</taxon>
        <taxon>Dikarya</taxon>
        <taxon>Ascomycota</taxon>
        <taxon>Pezizomycotina</taxon>
        <taxon>Eurotiomycetes</taxon>
        <taxon>Eurotiomycetidae</taxon>
        <taxon>Eurotiales</taxon>
        <taxon>Aspergillaceae</taxon>
        <taxon>Aspergillus</taxon>
        <taxon>Aspergillus subgen. Circumdati</taxon>
    </lineage>
</organism>
<gene>
    <name evidence="3" type="ORF">AbraCBS73388_002865</name>
</gene>
<dbReference type="InterPro" id="IPR036065">
    <property type="entry name" value="BolA-like_sf"/>
</dbReference>
<dbReference type="PANTHER" id="PTHR46230:SF7">
    <property type="entry name" value="BOLA-LIKE PROTEIN 1"/>
    <property type="match status" value="1"/>
</dbReference>
<comment type="similarity">
    <text evidence="1">Belongs to the BolA/IbaG family.</text>
</comment>
<comment type="caution">
    <text evidence="3">The sequence shown here is derived from an EMBL/GenBank/DDBJ whole genome shotgun (WGS) entry which is preliminary data.</text>
</comment>
<dbReference type="PANTHER" id="PTHR46230">
    <property type="match status" value="1"/>
</dbReference>